<sequence length="261" mass="29806">MVDMAGCKWKSEVSSELGRYHIDIQYPSYEFVAEVRVLDSTDPADVFSLRNLVEKIVRSHIDAVGFLEGFGADIGIFEVTLPSGEVIPLFPNLGIWGEFSSNFPFKDKHIEFLKLVDSSCQLQEALGSFRPAIREHGHTGAFCFRAIEAIKEHFRTDEDFDNGRPVNKLPWEKFNTALVLAPNWTQEIVKFARPQRHGTLKMNLDKERGEMLKRTATVINRFSMFLQSQDGLPLCKEKYPLLECDSQHCLDAIEHRKPKST</sequence>
<reference evidence="2" key="1">
    <citation type="submission" date="2021-02" db="EMBL/GenBank/DDBJ databases">
        <title>Genome-Resolved Metagenomics of a Microbial Community Performing Photosynthetic Biological Nutrient Removal.</title>
        <authorList>
            <person name="Mcdaniel E.A."/>
        </authorList>
    </citation>
    <scope>NUCLEOTIDE SEQUENCE</scope>
    <source>
        <strain evidence="2">UWPOB_OBS1</strain>
    </source>
</reference>
<proteinExistence type="predicted"/>
<comment type="caution">
    <text evidence="2">The sequence shown here is derived from an EMBL/GenBank/DDBJ whole genome shotgun (WGS) entry which is preliminary data.</text>
</comment>
<evidence type="ECO:0000259" key="1">
    <source>
        <dbReference type="Pfam" id="PF26504"/>
    </source>
</evidence>
<dbReference type="Pfam" id="PF26504">
    <property type="entry name" value="DUF8168_C"/>
    <property type="match status" value="1"/>
</dbReference>
<dbReference type="InterPro" id="IPR059012">
    <property type="entry name" value="DUF8168_C"/>
</dbReference>
<evidence type="ECO:0000313" key="2">
    <source>
        <dbReference type="EMBL" id="MBN8662709.1"/>
    </source>
</evidence>
<feature type="domain" description="DUF8168" evidence="1">
    <location>
        <begin position="113"/>
        <end position="225"/>
    </location>
</feature>
<accession>A0A8J7TNE6</accession>
<dbReference type="Proteomes" id="UP000664277">
    <property type="component" value="Unassembled WGS sequence"/>
</dbReference>
<gene>
    <name evidence="2" type="ORF">J0M35_20240</name>
</gene>
<dbReference type="AlphaFoldDB" id="A0A8J7TNE6"/>
<organism evidence="2 3">
    <name type="scientific">Candidatus Obscuribacter phosphatis</name>
    <dbReference type="NCBI Taxonomy" id="1906157"/>
    <lineage>
        <taxon>Bacteria</taxon>
        <taxon>Bacillati</taxon>
        <taxon>Candidatus Melainabacteria</taxon>
        <taxon>Candidatus Obscuribacterales</taxon>
        <taxon>Candidatus Obscuribacteraceae</taxon>
        <taxon>Candidatus Obscuribacter</taxon>
    </lineage>
</organism>
<evidence type="ECO:0000313" key="3">
    <source>
        <dbReference type="Proteomes" id="UP000664277"/>
    </source>
</evidence>
<name>A0A8J7TNE6_9BACT</name>
<protein>
    <recommendedName>
        <fullName evidence="1">DUF8168 domain-containing protein</fullName>
    </recommendedName>
</protein>
<dbReference type="EMBL" id="JAFLCK010000049">
    <property type="protein sequence ID" value="MBN8662709.1"/>
    <property type="molecule type" value="Genomic_DNA"/>
</dbReference>